<dbReference type="Proteomes" id="UP000308600">
    <property type="component" value="Unassembled WGS sequence"/>
</dbReference>
<reference evidence="1 2" key="1">
    <citation type="journal article" date="2019" name="Nat. Ecol. Evol.">
        <title>Megaphylogeny resolves global patterns of mushroom evolution.</title>
        <authorList>
            <person name="Varga T."/>
            <person name="Krizsan K."/>
            <person name="Foldi C."/>
            <person name="Dima B."/>
            <person name="Sanchez-Garcia M."/>
            <person name="Sanchez-Ramirez S."/>
            <person name="Szollosi G.J."/>
            <person name="Szarkandi J.G."/>
            <person name="Papp V."/>
            <person name="Albert L."/>
            <person name="Andreopoulos W."/>
            <person name="Angelini C."/>
            <person name="Antonin V."/>
            <person name="Barry K.W."/>
            <person name="Bougher N.L."/>
            <person name="Buchanan P."/>
            <person name="Buyck B."/>
            <person name="Bense V."/>
            <person name="Catcheside P."/>
            <person name="Chovatia M."/>
            <person name="Cooper J."/>
            <person name="Damon W."/>
            <person name="Desjardin D."/>
            <person name="Finy P."/>
            <person name="Geml J."/>
            <person name="Haridas S."/>
            <person name="Hughes K."/>
            <person name="Justo A."/>
            <person name="Karasinski D."/>
            <person name="Kautmanova I."/>
            <person name="Kiss B."/>
            <person name="Kocsube S."/>
            <person name="Kotiranta H."/>
            <person name="LaButti K.M."/>
            <person name="Lechner B.E."/>
            <person name="Liimatainen K."/>
            <person name="Lipzen A."/>
            <person name="Lukacs Z."/>
            <person name="Mihaltcheva S."/>
            <person name="Morgado L.N."/>
            <person name="Niskanen T."/>
            <person name="Noordeloos M.E."/>
            <person name="Ohm R.A."/>
            <person name="Ortiz-Santana B."/>
            <person name="Ovrebo C."/>
            <person name="Racz N."/>
            <person name="Riley R."/>
            <person name="Savchenko A."/>
            <person name="Shiryaev A."/>
            <person name="Soop K."/>
            <person name="Spirin V."/>
            <person name="Szebenyi C."/>
            <person name="Tomsovsky M."/>
            <person name="Tulloss R.E."/>
            <person name="Uehling J."/>
            <person name="Grigoriev I.V."/>
            <person name="Vagvolgyi C."/>
            <person name="Papp T."/>
            <person name="Martin F.M."/>
            <person name="Miettinen O."/>
            <person name="Hibbett D.S."/>
            <person name="Nagy L.G."/>
        </authorList>
    </citation>
    <scope>NUCLEOTIDE SEQUENCE [LARGE SCALE GENOMIC DNA]</scope>
    <source>
        <strain evidence="1 2">NL-1719</strain>
    </source>
</reference>
<proteinExistence type="predicted"/>
<dbReference type="EMBL" id="ML208429">
    <property type="protein sequence ID" value="TFK65664.1"/>
    <property type="molecule type" value="Genomic_DNA"/>
</dbReference>
<organism evidence="1 2">
    <name type="scientific">Pluteus cervinus</name>
    <dbReference type="NCBI Taxonomy" id="181527"/>
    <lineage>
        <taxon>Eukaryota</taxon>
        <taxon>Fungi</taxon>
        <taxon>Dikarya</taxon>
        <taxon>Basidiomycota</taxon>
        <taxon>Agaricomycotina</taxon>
        <taxon>Agaricomycetes</taxon>
        <taxon>Agaricomycetidae</taxon>
        <taxon>Agaricales</taxon>
        <taxon>Pluteineae</taxon>
        <taxon>Pluteaceae</taxon>
        <taxon>Pluteus</taxon>
    </lineage>
</organism>
<evidence type="ECO:0000313" key="2">
    <source>
        <dbReference type="Proteomes" id="UP000308600"/>
    </source>
</evidence>
<keyword evidence="2" id="KW-1185">Reference proteome</keyword>
<gene>
    <name evidence="1" type="ORF">BDN72DRAFT_962353</name>
</gene>
<name>A0ACD3AJ37_9AGAR</name>
<accession>A0ACD3AJ37</accession>
<protein>
    <submittedName>
        <fullName evidence="1">Uncharacterized protein</fullName>
    </submittedName>
</protein>
<sequence length="606" mass="68571">MAAFWDQSNNLVIRKPFEVAYPDDHTGKWAQKAEMTADERDAVVNDFFKHPLIDLGPVLDQVRNTDLPLPSSDITTVQELVVDCKNEVKVLDAKIGDLISSIVALSRELSDTSCRFIQKSRQLRLGEYLLSLRPAKHLPQDILEQIFLACWEGQSLTDPLATTSAPLQLAAVSHRWRAIALSMPTLWSNIRIYRPPSIPRAIAWFHRCRTPILTLDLSLDSTSHRLDEFLESVQQSSIRFRKMELYISDRDIAQRAWSVLFNSPSDDLQELVLLDRHRPDSIPNSVRRLYLHNPPASWVHSPPPPHLTILCIGMLDVSSSLHWKMVESILFHCPNLERVTLRAIEAGLEPQCTDRLGSLISPTTLQHLVYFGFTNGCAADGLPRDFLGNFNFPNLRVFEYKVEREAGTRPAWLIAHPLLAHIRRFTLQIEPEVSLDDFSSILSMASSLEEFSICSTDDSLLHLFQLLSSSSSATPNLLPSLKSFHMGGWYSRTSSFVNPKPELIEFIRAWSPEVRGDVHLLTHLTFQSWYDGRNQAHGIEIAPSLQEANPSLKIRVIRYTSTFLMADIPLLFTTYPLPFNGGKAYDVLEAGSSEWKAGVGHNYTIM</sequence>
<evidence type="ECO:0000313" key="1">
    <source>
        <dbReference type="EMBL" id="TFK65664.1"/>
    </source>
</evidence>